<name>A0A1C7PDA7_9BACT</name>
<dbReference type="PANTHER" id="PTHR36836:SF1">
    <property type="entry name" value="COLANIC ACID BIOSYNTHESIS PROTEIN WCAK"/>
    <property type="match status" value="1"/>
</dbReference>
<sequence>MMGINLLHHLRLRRPGLDVFASDFDGEEDVAALRSELGAEDGCIVFKRKDYLALERRLQVSTKLRKLSFVPGLRRFLDALPARLASRYRDVVFLGGDGLWEGYYKDGEVPLLKFFQEVEKHSRLYLVGQTMAPFSNPRNVERMRSLQNTVIYARDEAGWRYLTEEIGMSPERAKRSSDLALLPLPRQGEPGLWKEVSGRYGLAPGEYVTLVMSGMASYYTKNVEDFEQAWVVLIRRLLAERRLEGKKLCILVHVFSVFGGKPEREVARTVFGMLSDAERERVVLIDEEVKPTRARLVLGNSLFVITSRMHASVSSYQMGVPAVVLAYGPKYKGLVGEGLGCGDLLVVADDSGKWTSGSIVDEVMEKADYVLERREALCARIREAAAAEAGHVEQAMDDLAQRLA</sequence>
<keyword evidence="2" id="KW-0808">Transferase</keyword>
<organism evidence="2 3">
    <name type="scientific">Akkermansia glycaniphila</name>
    <dbReference type="NCBI Taxonomy" id="1679444"/>
    <lineage>
        <taxon>Bacteria</taxon>
        <taxon>Pseudomonadati</taxon>
        <taxon>Verrucomicrobiota</taxon>
        <taxon>Verrucomicrobiia</taxon>
        <taxon>Verrucomicrobiales</taxon>
        <taxon>Akkermansiaceae</taxon>
        <taxon>Akkermansia</taxon>
    </lineage>
</organism>
<gene>
    <name evidence="2" type="ORF">PYTT_1658</name>
</gene>
<keyword evidence="3" id="KW-1185">Reference proteome</keyword>
<dbReference type="PANTHER" id="PTHR36836">
    <property type="entry name" value="COLANIC ACID BIOSYNTHESIS PROTEIN WCAK"/>
    <property type="match status" value="1"/>
</dbReference>
<reference evidence="3" key="1">
    <citation type="submission" date="2016-09" db="EMBL/GenBank/DDBJ databases">
        <authorList>
            <person name="Koehorst J."/>
        </authorList>
    </citation>
    <scope>NUCLEOTIDE SEQUENCE [LARGE SCALE GENOMIC DNA]</scope>
</reference>
<evidence type="ECO:0000313" key="2">
    <source>
        <dbReference type="EMBL" id="SEH91265.1"/>
    </source>
</evidence>
<dbReference type="InterPro" id="IPR007345">
    <property type="entry name" value="Polysacch_pyruvyl_Trfase"/>
</dbReference>
<accession>A0A1C7PDA7</accession>
<dbReference type="Proteomes" id="UP000176204">
    <property type="component" value="Chromosome I"/>
</dbReference>
<protein>
    <submittedName>
        <fullName evidence="2">Polysaccharide pyruvyl transferase</fullName>
    </submittedName>
</protein>
<dbReference type="AlphaFoldDB" id="A0A1C7PDA7"/>
<dbReference type="KEGG" id="agl:PYTT_1658"/>
<dbReference type="EMBL" id="LT629973">
    <property type="protein sequence ID" value="SEH91265.1"/>
    <property type="molecule type" value="Genomic_DNA"/>
</dbReference>
<feature type="domain" description="Polysaccharide pyruvyl transferase" evidence="1">
    <location>
        <begin position="79"/>
        <end position="328"/>
    </location>
</feature>
<dbReference type="GO" id="GO:0016740">
    <property type="term" value="F:transferase activity"/>
    <property type="evidence" value="ECO:0007669"/>
    <property type="project" value="UniProtKB-KW"/>
</dbReference>
<dbReference type="STRING" id="1679444.PYTT_1658"/>
<proteinExistence type="predicted"/>
<evidence type="ECO:0000313" key="3">
    <source>
        <dbReference type="Proteomes" id="UP000176204"/>
    </source>
</evidence>
<evidence type="ECO:0000259" key="1">
    <source>
        <dbReference type="Pfam" id="PF04230"/>
    </source>
</evidence>
<dbReference type="Pfam" id="PF04230">
    <property type="entry name" value="PS_pyruv_trans"/>
    <property type="match status" value="1"/>
</dbReference>